<evidence type="ECO:0000256" key="1">
    <source>
        <dbReference type="PROSITE-ProRule" id="PRU00047"/>
    </source>
</evidence>
<gene>
    <name evidence="4" type="ORF">STAS_23298</name>
</gene>
<feature type="domain" description="CCHC-type" evidence="3">
    <location>
        <begin position="62"/>
        <end position="75"/>
    </location>
</feature>
<keyword evidence="1" id="KW-0863">Zinc-finger</keyword>
<accession>A0A5A7QM41</accession>
<sequence>MVSRAGPVLFSHGLDGAVGGGRAGGGPLHALPASGSMLPVTGSSTDQSGSSSGGGGGRQRLCSQCGKNGHLAASCFEVIGFPDWYPRGGGGGCRGGRRGRGGRSDGAPWYKRGFHRPRVADGDFGNLQICRLSHSEVLIRKLIQSTNLDESPPGMHSKPNYACVGGFGPPSLSLLRVPRVACPVVQFLGENLPRFIRDGDGGTSVTSPDWGRKTYSCVFVGVLSSTDIKVLPEGIVGTLLQSISRCSCHLQSGFARRAVGRGRWRSRLTVTTECGLADLISLVRLYAELKEASRCNKVLVGYMYRSIQRPEY</sequence>
<dbReference type="GO" id="GO:0003676">
    <property type="term" value="F:nucleic acid binding"/>
    <property type="evidence" value="ECO:0007669"/>
    <property type="project" value="InterPro"/>
</dbReference>
<keyword evidence="1" id="KW-0862">Zinc</keyword>
<feature type="compositionally biased region" description="Low complexity" evidence="2">
    <location>
        <begin position="28"/>
        <end position="50"/>
    </location>
</feature>
<name>A0A5A7QM41_STRAF</name>
<dbReference type="Proteomes" id="UP000325081">
    <property type="component" value="Unassembled WGS sequence"/>
</dbReference>
<dbReference type="InterPro" id="IPR001878">
    <property type="entry name" value="Znf_CCHC"/>
</dbReference>
<dbReference type="InterPro" id="IPR036875">
    <property type="entry name" value="Znf_CCHC_sf"/>
</dbReference>
<proteinExistence type="predicted"/>
<reference evidence="5" key="1">
    <citation type="journal article" date="2019" name="Curr. Biol.">
        <title>Genome Sequence of Striga asiatica Provides Insight into the Evolution of Plant Parasitism.</title>
        <authorList>
            <person name="Yoshida S."/>
            <person name="Kim S."/>
            <person name="Wafula E.K."/>
            <person name="Tanskanen J."/>
            <person name="Kim Y.M."/>
            <person name="Honaas L."/>
            <person name="Yang Z."/>
            <person name="Spallek T."/>
            <person name="Conn C.E."/>
            <person name="Ichihashi Y."/>
            <person name="Cheong K."/>
            <person name="Cui S."/>
            <person name="Der J.P."/>
            <person name="Gundlach H."/>
            <person name="Jiao Y."/>
            <person name="Hori C."/>
            <person name="Ishida J.K."/>
            <person name="Kasahara H."/>
            <person name="Kiba T."/>
            <person name="Kim M.S."/>
            <person name="Koo N."/>
            <person name="Laohavisit A."/>
            <person name="Lee Y.H."/>
            <person name="Lumba S."/>
            <person name="McCourt P."/>
            <person name="Mortimer J.C."/>
            <person name="Mutuku J.M."/>
            <person name="Nomura T."/>
            <person name="Sasaki-Sekimoto Y."/>
            <person name="Seto Y."/>
            <person name="Wang Y."/>
            <person name="Wakatake T."/>
            <person name="Sakakibara H."/>
            <person name="Demura T."/>
            <person name="Yamaguchi S."/>
            <person name="Yoneyama K."/>
            <person name="Manabe R.I."/>
            <person name="Nelson D.C."/>
            <person name="Schulman A.H."/>
            <person name="Timko M.P."/>
            <person name="dePamphilis C.W."/>
            <person name="Choi D."/>
            <person name="Shirasu K."/>
        </authorList>
    </citation>
    <scope>NUCLEOTIDE SEQUENCE [LARGE SCALE GENOMIC DNA]</scope>
    <source>
        <strain evidence="5">cv. UVA1</strain>
    </source>
</reference>
<organism evidence="4 5">
    <name type="scientific">Striga asiatica</name>
    <name type="common">Asiatic witchweed</name>
    <name type="synonym">Buchnera asiatica</name>
    <dbReference type="NCBI Taxonomy" id="4170"/>
    <lineage>
        <taxon>Eukaryota</taxon>
        <taxon>Viridiplantae</taxon>
        <taxon>Streptophyta</taxon>
        <taxon>Embryophyta</taxon>
        <taxon>Tracheophyta</taxon>
        <taxon>Spermatophyta</taxon>
        <taxon>Magnoliopsida</taxon>
        <taxon>eudicotyledons</taxon>
        <taxon>Gunneridae</taxon>
        <taxon>Pentapetalae</taxon>
        <taxon>asterids</taxon>
        <taxon>lamiids</taxon>
        <taxon>Lamiales</taxon>
        <taxon>Orobanchaceae</taxon>
        <taxon>Buchnereae</taxon>
        <taxon>Striga</taxon>
    </lineage>
</organism>
<dbReference type="SUPFAM" id="SSF57756">
    <property type="entry name" value="Retrovirus zinc finger-like domains"/>
    <property type="match status" value="1"/>
</dbReference>
<evidence type="ECO:0000313" key="5">
    <source>
        <dbReference type="Proteomes" id="UP000325081"/>
    </source>
</evidence>
<protein>
    <submittedName>
        <fullName evidence="4">Retroelement pol polyprotein-like</fullName>
    </submittedName>
</protein>
<dbReference type="EMBL" id="BKCP01007515">
    <property type="protein sequence ID" value="GER46274.1"/>
    <property type="molecule type" value="Genomic_DNA"/>
</dbReference>
<keyword evidence="5" id="KW-1185">Reference proteome</keyword>
<evidence type="ECO:0000259" key="3">
    <source>
        <dbReference type="PROSITE" id="PS50158"/>
    </source>
</evidence>
<keyword evidence="1" id="KW-0479">Metal-binding</keyword>
<comment type="caution">
    <text evidence="4">The sequence shown here is derived from an EMBL/GenBank/DDBJ whole genome shotgun (WGS) entry which is preliminary data.</text>
</comment>
<evidence type="ECO:0000313" key="4">
    <source>
        <dbReference type="EMBL" id="GER46274.1"/>
    </source>
</evidence>
<evidence type="ECO:0000256" key="2">
    <source>
        <dbReference type="SAM" id="MobiDB-lite"/>
    </source>
</evidence>
<feature type="region of interest" description="Disordered" evidence="2">
    <location>
        <begin position="25"/>
        <end position="60"/>
    </location>
</feature>
<dbReference type="AlphaFoldDB" id="A0A5A7QM41"/>
<dbReference type="PROSITE" id="PS50158">
    <property type="entry name" value="ZF_CCHC"/>
    <property type="match status" value="1"/>
</dbReference>
<dbReference type="GO" id="GO:0008270">
    <property type="term" value="F:zinc ion binding"/>
    <property type="evidence" value="ECO:0007669"/>
    <property type="project" value="UniProtKB-KW"/>
</dbReference>